<dbReference type="Pfam" id="PF13517">
    <property type="entry name" value="FG-GAP_3"/>
    <property type="match status" value="1"/>
</dbReference>
<name>A0A2Y9AXF9_9RHOB</name>
<accession>A0A2Y9AXF9</accession>
<evidence type="ECO:0000313" key="2">
    <source>
        <dbReference type="EMBL" id="PWJ18214.1"/>
    </source>
</evidence>
<dbReference type="RefSeq" id="WP_245947488.1">
    <property type="nucleotide sequence ID" value="NZ_QGDJ01000005.1"/>
</dbReference>
<gene>
    <name evidence="2" type="ORF">BCF38_105202</name>
    <name evidence="3" type="ORF">SAMN05421539_105202</name>
</gene>
<evidence type="ECO:0000313" key="4">
    <source>
        <dbReference type="Proteomes" id="UP000245839"/>
    </source>
</evidence>
<protein>
    <submittedName>
        <fullName evidence="3">Repeat domain-containing protein</fullName>
    </submittedName>
    <submittedName>
        <fullName evidence="2">VCBS repeat protein</fullName>
    </submittedName>
</protein>
<dbReference type="Proteomes" id="UP000251571">
    <property type="component" value="Unassembled WGS sequence"/>
</dbReference>
<dbReference type="InterPro" id="IPR028994">
    <property type="entry name" value="Integrin_alpha_N"/>
</dbReference>
<evidence type="ECO:0000313" key="5">
    <source>
        <dbReference type="Proteomes" id="UP000251571"/>
    </source>
</evidence>
<evidence type="ECO:0000256" key="1">
    <source>
        <dbReference type="ARBA" id="ARBA00022729"/>
    </source>
</evidence>
<reference evidence="2 4" key="3">
    <citation type="submission" date="2018-03" db="EMBL/GenBank/DDBJ databases">
        <title>Genomic Encyclopedia of Archaeal and Bacterial Type Strains, Phase II (KMG-II): from individual species to whole genera.</title>
        <authorList>
            <person name="Goeker M."/>
        </authorList>
    </citation>
    <scope>NUCLEOTIDE SEQUENCE [LARGE SCALE GENOMIC DNA]</scope>
    <source>
        <strain evidence="2 4">DSM 25227</strain>
    </source>
</reference>
<dbReference type="InterPro" id="IPR013517">
    <property type="entry name" value="FG-GAP"/>
</dbReference>
<reference evidence="3" key="1">
    <citation type="submission" date="2016-10" db="EMBL/GenBank/DDBJ databases">
        <authorList>
            <person name="Cai Z."/>
        </authorList>
    </citation>
    <scope>NUCLEOTIDE SEQUENCE [LARGE SCALE GENOMIC DNA]</scope>
    <source>
        <strain evidence="3">DSM 25227</strain>
    </source>
</reference>
<dbReference type="AlphaFoldDB" id="A0A2Y9AXF9"/>
<organism evidence="3 5">
    <name type="scientific">Jannaschia seohaensis</name>
    <dbReference type="NCBI Taxonomy" id="475081"/>
    <lineage>
        <taxon>Bacteria</taxon>
        <taxon>Pseudomonadati</taxon>
        <taxon>Pseudomonadota</taxon>
        <taxon>Alphaproteobacteria</taxon>
        <taxon>Rhodobacterales</taxon>
        <taxon>Roseobacteraceae</taxon>
        <taxon>Jannaschia</taxon>
    </lineage>
</organism>
<evidence type="ECO:0000313" key="3">
    <source>
        <dbReference type="EMBL" id="SSA46739.1"/>
    </source>
</evidence>
<dbReference type="SUPFAM" id="SSF69318">
    <property type="entry name" value="Integrin alpha N-terminal domain"/>
    <property type="match status" value="1"/>
</dbReference>
<dbReference type="EMBL" id="QGDJ01000005">
    <property type="protein sequence ID" value="PWJ18214.1"/>
    <property type="molecule type" value="Genomic_DNA"/>
</dbReference>
<proteinExistence type="predicted"/>
<keyword evidence="4" id="KW-1185">Reference proteome</keyword>
<dbReference type="Proteomes" id="UP000245839">
    <property type="component" value="Unassembled WGS sequence"/>
</dbReference>
<reference evidence="5" key="2">
    <citation type="submission" date="2016-10" db="EMBL/GenBank/DDBJ databases">
        <authorList>
            <person name="Varghese N."/>
            <person name="Submissions S."/>
        </authorList>
    </citation>
    <scope>NUCLEOTIDE SEQUENCE [LARGE SCALE GENOMIC DNA]</scope>
    <source>
        <strain evidence="5">DSM 25227</strain>
    </source>
</reference>
<sequence length="278" mass="28487">MGAVAPGAPRLAARTWLGLARGVGLATALVAGAAEACRQAPEAAAVPGSLIQAPGDDPAAIHSAWYEGLSDVYAHGVLGDALEPTRLHALSAESSAACGMAVEAGAGFVFEDIAPRLADVDGDGRPEVIAVRSRFDAGAQLIVYAARDGALIPLATTPHIGQRNRWLAPAAAADLDGDGAVEIAYVDRPHLARTLRVWRYGAGALREVGSLPGVTNHRIGEPVISGGLRVCGAGPEIVLASADWSRLLAVRFDGNRFATADLGPWSAAAAREALSCAR</sequence>
<keyword evidence="1" id="KW-0732">Signal</keyword>
<dbReference type="EMBL" id="UETC01000005">
    <property type="protein sequence ID" value="SSA46739.1"/>
    <property type="molecule type" value="Genomic_DNA"/>
</dbReference>